<reference evidence="4" key="2">
    <citation type="submission" date="2019-01" db="UniProtKB">
        <authorList>
            <consortium name="EnsemblPlants"/>
        </authorList>
    </citation>
    <scope>IDENTIFICATION</scope>
    <source>
        <strain evidence="4">cv. Heinz 1706</strain>
    </source>
</reference>
<dbReference type="OMA" id="WIANIRH"/>
<dbReference type="SUPFAM" id="SSF53098">
    <property type="entry name" value="Ribonuclease H-like"/>
    <property type="match status" value="1"/>
</dbReference>
<evidence type="ECO:0000256" key="1">
    <source>
        <dbReference type="ARBA" id="ARBA00022722"/>
    </source>
</evidence>
<dbReference type="FunCoup" id="A0A3Q7J8Q9">
    <property type="interactions" value="146"/>
</dbReference>
<name>A0A3Q7J8Q9_SOLLC</name>
<dbReference type="GO" id="GO:0003676">
    <property type="term" value="F:nucleic acid binding"/>
    <property type="evidence" value="ECO:0007669"/>
    <property type="project" value="InterPro"/>
</dbReference>
<evidence type="ECO:0000313" key="5">
    <source>
        <dbReference type="Proteomes" id="UP000004994"/>
    </source>
</evidence>
<dbReference type="PANTHER" id="PTHR13620:SF85">
    <property type="entry name" value="WERNER SYNDROME-LIKE EXONUCLEASE"/>
    <property type="match status" value="1"/>
</dbReference>
<dbReference type="KEGG" id="sly:101244465"/>
<dbReference type="InParanoid" id="A0A3Q7J8Q9"/>
<dbReference type="SMART" id="SM00474">
    <property type="entry name" value="35EXOc"/>
    <property type="match status" value="1"/>
</dbReference>
<dbReference type="GeneID" id="101244465"/>
<evidence type="ECO:0000256" key="2">
    <source>
        <dbReference type="ARBA" id="ARBA00022801"/>
    </source>
</evidence>
<protein>
    <recommendedName>
        <fullName evidence="3">3'-5' exonuclease domain-containing protein</fullName>
    </recommendedName>
</protein>
<dbReference type="AlphaFoldDB" id="A0A3Q7J8Q9"/>
<dbReference type="GO" id="GO:0008408">
    <property type="term" value="F:3'-5' exonuclease activity"/>
    <property type="evidence" value="ECO:0000318"/>
    <property type="project" value="GO_Central"/>
</dbReference>
<dbReference type="InterPro" id="IPR051132">
    <property type="entry name" value="3-5_Exonuclease_domain"/>
</dbReference>
<keyword evidence="5" id="KW-1185">Reference proteome</keyword>
<dbReference type="RefSeq" id="XP_004252474.1">
    <property type="nucleotide sequence ID" value="XM_004252426.5"/>
</dbReference>
<dbReference type="SMR" id="A0A3Q7J8Q9"/>
<dbReference type="GO" id="GO:0005737">
    <property type="term" value="C:cytoplasm"/>
    <property type="evidence" value="ECO:0000318"/>
    <property type="project" value="GO_Central"/>
</dbReference>
<dbReference type="Proteomes" id="UP000004994">
    <property type="component" value="Chromosome 12"/>
</dbReference>
<dbReference type="EnsemblPlants" id="Solyc12g042390.1.1">
    <property type="protein sequence ID" value="Solyc12g042390.1.1.1"/>
    <property type="gene ID" value="Solyc12g042390.1"/>
</dbReference>
<dbReference type="PANTHER" id="PTHR13620">
    <property type="entry name" value="3-5 EXONUCLEASE"/>
    <property type="match status" value="1"/>
</dbReference>
<evidence type="ECO:0000259" key="3">
    <source>
        <dbReference type="SMART" id="SM00474"/>
    </source>
</evidence>
<dbReference type="OrthoDB" id="1717001at2759"/>
<organism evidence="4">
    <name type="scientific">Solanum lycopersicum</name>
    <name type="common">Tomato</name>
    <name type="synonym">Lycopersicon esculentum</name>
    <dbReference type="NCBI Taxonomy" id="4081"/>
    <lineage>
        <taxon>Eukaryota</taxon>
        <taxon>Viridiplantae</taxon>
        <taxon>Streptophyta</taxon>
        <taxon>Embryophyta</taxon>
        <taxon>Tracheophyta</taxon>
        <taxon>Spermatophyta</taxon>
        <taxon>Magnoliopsida</taxon>
        <taxon>eudicotyledons</taxon>
        <taxon>Gunneridae</taxon>
        <taxon>Pentapetalae</taxon>
        <taxon>asterids</taxon>
        <taxon>lamiids</taxon>
        <taxon>Solanales</taxon>
        <taxon>Solanaceae</taxon>
        <taxon>Solanoideae</taxon>
        <taxon>Solaneae</taxon>
        <taxon>Solanum</taxon>
        <taxon>Solanum subgen. Lycopersicon</taxon>
    </lineage>
</organism>
<accession>A0A3Q7J8Q9</accession>
<dbReference type="Pfam" id="PF01612">
    <property type="entry name" value="DNA_pol_A_exo1"/>
    <property type="match status" value="1"/>
</dbReference>
<reference evidence="4" key="1">
    <citation type="journal article" date="2012" name="Nature">
        <title>The tomato genome sequence provides insights into fleshy fruit evolution.</title>
        <authorList>
            <consortium name="Tomato Genome Consortium"/>
        </authorList>
    </citation>
    <scope>NUCLEOTIDE SEQUENCE [LARGE SCALE GENOMIC DNA]</scope>
    <source>
        <strain evidence="4">cv. Heinz 1706</strain>
    </source>
</reference>
<dbReference type="STRING" id="4081.A0A3Q7J8Q9"/>
<gene>
    <name evidence="4" type="primary">LOC101244465</name>
</gene>
<dbReference type="InterPro" id="IPR002562">
    <property type="entry name" value="3'-5'_exonuclease_dom"/>
</dbReference>
<proteinExistence type="predicted"/>
<dbReference type="Gramene" id="Solyc12g042390.1.1">
    <property type="protein sequence ID" value="Solyc12g042390.1.1.1"/>
    <property type="gene ID" value="Solyc12g042390.1"/>
</dbReference>
<dbReference type="InterPro" id="IPR036397">
    <property type="entry name" value="RNaseH_sf"/>
</dbReference>
<sequence length="217" mass="24958">MNQSIVAHQVQDHRYINYDVSFYGDSILTTVTWDPEIVTHWITDVESDVFFRDVVGLDIEWRPHYGQIQNPVATLQLCVGRRCLIFQLLQSRNPIPQSLITFLDTYTFVGVGIESDVEKLERDHGVIVSFSVDLRELASTAYEAFGLGYQIRTNAALKELCSVVLAKEMVKPAHITRSRWDNRYLNEEQVEYACIDAFVCFEIEKRLNASGYGVNWL</sequence>
<dbReference type="PaxDb" id="4081-Solyc12g042390.1.1"/>
<dbReference type="CDD" id="cd06141">
    <property type="entry name" value="WRN_exo"/>
    <property type="match status" value="1"/>
</dbReference>
<keyword evidence="2" id="KW-0378">Hydrolase</keyword>
<evidence type="ECO:0000313" key="4">
    <source>
        <dbReference type="EnsemblPlants" id="Solyc12g042390.1.1.1"/>
    </source>
</evidence>
<dbReference type="InterPro" id="IPR012337">
    <property type="entry name" value="RNaseH-like_sf"/>
</dbReference>
<dbReference type="GO" id="GO:0005634">
    <property type="term" value="C:nucleus"/>
    <property type="evidence" value="ECO:0000318"/>
    <property type="project" value="GO_Central"/>
</dbReference>
<dbReference type="GO" id="GO:0006139">
    <property type="term" value="P:nucleobase-containing compound metabolic process"/>
    <property type="evidence" value="ECO:0007669"/>
    <property type="project" value="InterPro"/>
</dbReference>
<keyword evidence="1" id="KW-0540">Nuclease</keyword>
<dbReference type="Gene3D" id="3.30.420.10">
    <property type="entry name" value="Ribonuclease H-like superfamily/Ribonuclease H"/>
    <property type="match status" value="1"/>
</dbReference>
<feature type="domain" description="3'-5' exonuclease" evidence="3">
    <location>
        <begin position="39"/>
        <end position="212"/>
    </location>
</feature>